<evidence type="ECO:0000313" key="1">
    <source>
        <dbReference type="EMBL" id="GIX71841.1"/>
    </source>
</evidence>
<gene>
    <name evidence="1" type="primary">AVEN_215168_1</name>
    <name evidence="1" type="ORF">CDAR_5431</name>
</gene>
<name>A0AAV4MIK0_9ARAC</name>
<protein>
    <submittedName>
        <fullName evidence="1">Uncharacterized protein</fullName>
    </submittedName>
</protein>
<dbReference type="AlphaFoldDB" id="A0AAV4MIK0"/>
<proteinExistence type="predicted"/>
<evidence type="ECO:0000313" key="2">
    <source>
        <dbReference type="Proteomes" id="UP001054837"/>
    </source>
</evidence>
<organism evidence="1 2">
    <name type="scientific">Caerostris darwini</name>
    <dbReference type="NCBI Taxonomy" id="1538125"/>
    <lineage>
        <taxon>Eukaryota</taxon>
        <taxon>Metazoa</taxon>
        <taxon>Ecdysozoa</taxon>
        <taxon>Arthropoda</taxon>
        <taxon>Chelicerata</taxon>
        <taxon>Arachnida</taxon>
        <taxon>Araneae</taxon>
        <taxon>Araneomorphae</taxon>
        <taxon>Entelegynae</taxon>
        <taxon>Araneoidea</taxon>
        <taxon>Araneidae</taxon>
        <taxon>Caerostris</taxon>
    </lineage>
</organism>
<sequence>MALLPPKLRNLPLEMLREESEMKIVPQSVWEIDVPSENNFLWAITLSYFTESLKIKNFQESFQSIASNIGVSSKGVIKCISHMKNITKKLNPFINYHYIYYDRLMLIFVRLLKTLLAQNQMPNHPGNISTNNDFINKAAIFLKCVIHVCKTNGDENIDLYSSYPEENNLGNKCLRLILFQQVNKTEDDSKVSEKFSYGISLNYANSLRLAALSHVLKRASLPQNEIKLVQDEVVKSDESFLICLLRSPSKHIIPKLYNSPYIINKLKDAGYQTDPKSPSKVGLSAFYYCVETLEISLLRILYHFSTNKVMMTDKIVNNPDIILKALQETAEVISMDFKISASKFDKKITSSLKTIPEILHFNKFQREVIGEIFHIKQENVDIEQHKNIMISILDKYCEYFFFSSGETDELKLFHDFVRHSEYYEYLDHFTCLLFFHNLPPLIKLITETNHSIYTEAVSSLFLNILNNLFFPKYEIDCRDCKLSNESCLQKHNSQRFIPFHYRTCFLKCAAALKNELRNSTYPIQSSSEPLLEEMTKGLILLPEIEDMLIIIRLMIHLQIVEDLSPDDSGAKRILTIDRTLQIIGEILQNETVSNTVTRSLLKCILPAELVSRLIMIRNHSLGHHRASSVQARVKMERDDDDFSYGIQKELKQIATSLEPVLVCQILRVHEFMINTGKLEVEKSCKKLKQEINLDSNSIASVRRELFEKQKQNLIHLLNQIIRILQNKLKGNDTTSWEDFKEDLDALLFLMNFVGNNCSVQNSKQIAEVTLEYKHFISKLDSVQMNEKIKELQRILSKYSVSLAKIFGDVKENELKLSFPHLSCVYDKMKGVDIFAQHEKNEIEQKIMKCLEKSANTLRILKEELKKGTEPEKLNEKLEAIIMKQKTKESISKCIPNKLLKVLKNLESVKEKDLESFYEIDQNMIQFKRVEEEIISTILKINFRPELKNKIIQIINQKVWFLINRISQLKRILIFKNENICFLWNSGRWKRNLKIEKRLKFLMIQRYLTEKDLRAPLEMLLFDCMNILDKKEFIDMWEKTNHMCIGADMIRFLAHGNPILESIGSIVYPEDVPSEIIDEIFELIKAEKPLRALSELWTKAEVGKISAFKNIVQDSKKDKWSGLRKQILQCERWEKYMSLLPLQY</sequence>
<dbReference type="Proteomes" id="UP001054837">
    <property type="component" value="Unassembled WGS sequence"/>
</dbReference>
<keyword evidence="2" id="KW-1185">Reference proteome</keyword>
<accession>A0AAV4MIK0</accession>
<reference evidence="1 2" key="1">
    <citation type="submission" date="2021-06" db="EMBL/GenBank/DDBJ databases">
        <title>Caerostris darwini draft genome.</title>
        <authorList>
            <person name="Kono N."/>
            <person name="Arakawa K."/>
        </authorList>
    </citation>
    <scope>NUCLEOTIDE SEQUENCE [LARGE SCALE GENOMIC DNA]</scope>
</reference>
<comment type="caution">
    <text evidence="1">The sequence shown here is derived from an EMBL/GenBank/DDBJ whole genome shotgun (WGS) entry which is preliminary data.</text>
</comment>
<dbReference type="EMBL" id="BPLQ01000487">
    <property type="protein sequence ID" value="GIX71841.1"/>
    <property type="molecule type" value="Genomic_DNA"/>
</dbReference>